<keyword evidence="1" id="KW-0472">Membrane</keyword>
<dbReference type="PANTHER" id="PTHR40465:SF1">
    <property type="entry name" value="DUF6534 DOMAIN-CONTAINING PROTEIN"/>
    <property type="match status" value="1"/>
</dbReference>
<organism evidence="3 4">
    <name type="scientific">Athelia psychrophila</name>
    <dbReference type="NCBI Taxonomy" id="1759441"/>
    <lineage>
        <taxon>Eukaryota</taxon>
        <taxon>Fungi</taxon>
        <taxon>Dikarya</taxon>
        <taxon>Basidiomycota</taxon>
        <taxon>Agaricomycotina</taxon>
        <taxon>Agaricomycetes</taxon>
        <taxon>Agaricomycetidae</taxon>
        <taxon>Atheliales</taxon>
        <taxon>Atheliaceae</taxon>
        <taxon>Athelia</taxon>
    </lineage>
</organism>
<evidence type="ECO:0000313" key="4">
    <source>
        <dbReference type="Proteomes" id="UP000076532"/>
    </source>
</evidence>
<keyword evidence="4" id="KW-1185">Reference proteome</keyword>
<feature type="transmembrane region" description="Helical" evidence="1">
    <location>
        <begin position="88"/>
        <end position="109"/>
    </location>
</feature>
<evidence type="ECO:0000256" key="1">
    <source>
        <dbReference type="SAM" id="Phobius"/>
    </source>
</evidence>
<dbReference type="InterPro" id="IPR045339">
    <property type="entry name" value="DUF6534"/>
</dbReference>
<dbReference type="OrthoDB" id="3270417at2759"/>
<feature type="transmembrane region" description="Helical" evidence="1">
    <location>
        <begin position="12"/>
        <end position="33"/>
    </location>
</feature>
<proteinExistence type="predicted"/>
<accession>A0A166T084</accession>
<feature type="transmembrane region" description="Helical" evidence="1">
    <location>
        <begin position="199"/>
        <end position="226"/>
    </location>
</feature>
<gene>
    <name evidence="3" type="ORF">FIBSPDRAFT_1038401</name>
</gene>
<evidence type="ECO:0000259" key="2">
    <source>
        <dbReference type="Pfam" id="PF20152"/>
    </source>
</evidence>
<feature type="transmembrane region" description="Helical" evidence="1">
    <location>
        <begin position="45"/>
        <end position="68"/>
    </location>
</feature>
<name>A0A166T084_9AGAM</name>
<evidence type="ECO:0000313" key="3">
    <source>
        <dbReference type="EMBL" id="KZP30035.1"/>
    </source>
</evidence>
<sequence>MPEPQPEYGAGFIGLIIGAILFGMTILQCNSYFHNYQQDQLWLKACVATLCLLDALHLIFSTHMMYFYMVTNFDNIAAADENIWSLKALAFVQVIVILTVQTLYLMRIWKLSRSIITHTRVLTALLAGLLTLCVLAFSIGILFSYEVGILQQASMSIPSFRWVIILANFTTVFIDICIAAIMSTLLYRSRPGVRRTDSMLFTLIQYIIGTGVLTSLASIVYIILYVAKPNTFVYLAEQFSSTHLYVNSLMAMMNARDRLRERLRVPMELEINFSNAVQFPSLSTSAASPVEVTIK</sequence>
<feature type="domain" description="DUF6534" evidence="2">
    <location>
        <begin position="172"/>
        <end position="257"/>
    </location>
</feature>
<keyword evidence="1" id="KW-1133">Transmembrane helix</keyword>
<dbReference type="PANTHER" id="PTHR40465">
    <property type="entry name" value="CHROMOSOME 1, WHOLE GENOME SHOTGUN SEQUENCE"/>
    <property type="match status" value="1"/>
</dbReference>
<protein>
    <recommendedName>
        <fullName evidence="2">DUF6534 domain-containing protein</fullName>
    </recommendedName>
</protein>
<reference evidence="3 4" key="1">
    <citation type="journal article" date="2016" name="Mol. Biol. Evol.">
        <title>Comparative Genomics of Early-Diverging Mushroom-Forming Fungi Provides Insights into the Origins of Lignocellulose Decay Capabilities.</title>
        <authorList>
            <person name="Nagy L.G."/>
            <person name="Riley R."/>
            <person name="Tritt A."/>
            <person name="Adam C."/>
            <person name="Daum C."/>
            <person name="Floudas D."/>
            <person name="Sun H."/>
            <person name="Yadav J.S."/>
            <person name="Pangilinan J."/>
            <person name="Larsson K.H."/>
            <person name="Matsuura K."/>
            <person name="Barry K."/>
            <person name="Labutti K."/>
            <person name="Kuo R."/>
            <person name="Ohm R.A."/>
            <person name="Bhattacharya S.S."/>
            <person name="Shirouzu T."/>
            <person name="Yoshinaga Y."/>
            <person name="Martin F.M."/>
            <person name="Grigoriev I.V."/>
            <person name="Hibbett D.S."/>
        </authorList>
    </citation>
    <scope>NUCLEOTIDE SEQUENCE [LARGE SCALE GENOMIC DNA]</scope>
    <source>
        <strain evidence="3 4">CBS 109695</strain>
    </source>
</reference>
<keyword evidence="1" id="KW-0812">Transmembrane</keyword>
<feature type="transmembrane region" description="Helical" evidence="1">
    <location>
        <begin position="121"/>
        <end position="143"/>
    </location>
</feature>
<dbReference type="Pfam" id="PF20152">
    <property type="entry name" value="DUF6534"/>
    <property type="match status" value="1"/>
</dbReference>
<dbReference type="STRING" id="436010.A0A166T084"/>
<dbReference type="Proteomes" id="UP000076532">
    <property type="component" value="Unassembled WGS sequence"/>
</dbReference>
<dbReference type="EMBL" id="KV417495">
    <property type="protein sequence ID" value="KZP30035.1"/>
    <property type="molecule type" value="Genomic_DNA"/>
</dbReference>
<dbReference type="AlphaFoldDB" id="A0A166T084"/>
<feature type="transmembrane region" description="Helical" evidence="1">
    <location>
        <begin position="163"/>
        <end position="187"/>
    </location>
</feature>